<evidence type="ECO:0008006" key="4">
    <source>
        <dbReference type="Google" id="ProtNLM"/>
    </source>
</evidence>
<evidence type="ECO:0000256" key="1">
    <source>
        <dbReference type="SAM" id="MobiDB-lite"/>
    </source>
</evidence>
<comment type="caution">
    <text evidence="2">The sequence shown here is derived from an EMBL/GenBank/DDBJ whole genome shotgun (WGS) entry which is preliminary data.</text>
</comment>
<dbReference type="InterPro" id="IPR032272">
    <property type="entry name" value="DUF4834"/>
</dbReference>
<name>A0A098YQN9_9BACT</name>
<sequence length="96" mass="11493">MIFKIILILFLLGLLFISLSAIRVIAFFRKGMQQFKQQTQQQNTQQRQQQHRYSNGQVVVDHRNAEEANKKIFKKNEGEYVDFQEEPIHDEKEQQL</sequence>
<dbReference type="RefSeq" id="WP_036928319.1">
    <property type="nucleotide sequence ID" value="NZ_JRPQ01000141.1"/>
</dbReference>
<accession>A0A098YQN9</accession>
<gene>
    <name evidence="2" type="ORF">HMPREF9304_09575</name>
</gene>
<evidence type="ECO:0000313" key="3">
    <source>
        <dbReference type="Proteomes" id="UP000029723"/>
    </source>
</evidence>
<feature type="compositionally biased region" description="Low complexity" evidence="1">
    <location>
        <begin position="38"/>
        <end position="48"/>
    </location>
</feature>
<protein>
    <recommendedName>
        <fullName evidence="4">DUF4834 domain-containing protein</fullName>
    </recommendedName>
</protein>
<dbReference type="EMBL" id="JRPQ01000141">
    <property type="protein sequence ID" value="KGI21572.1"/>
    <property type="molecule type" value="Genomic_DNA"/>
</dbReference>
<evidence type="ECO:0000313" key="2">
    <source>
        <dbReference type="EMBL" id="KGI21572.1"/>
    </source>
</evidence>
<feature type="region of interest" description="Disordered" evidence="1">
    <location>
        <begin position="38"/>
        <end position="57"/>
    </location>
</feature>
<dbReference type="OrthoDB" id="1073075at2"/>
<reference evidence="2 3" key="1">
    <citation type="submission" date="2014-07" db="EMBL/GenBank/DDBJ databases">
        <authorList>
            <person name="McCorrison J."/>
            <person name="Sanka R."/>
            <person name="Torralba M."/>
            <person name="Gillis M."/>
            <person name="Haft D.H."/>
            <person name="Methe B."/>
            <person name="Sutton G."/>
            <person name="Nelson K.E."/>
        </authorList>
    </citation>
    <scope>NUCLEOTIDE SEQUENCE [LARGE SCALE GENOMIC DNA]</scope>
    <source>
        <strain evidence="2 3">S9-PR14</strain>
    </source>
</reference>
<dbReference type="Proteomes" id="UP000029723">
    <property type="component" value="Unassembled WGS sequence"/>
</dbReference>
<organism evidence="2 3">
    <name type="scientific">Hoylesella timonensis S9-PR14</name>
    <dbReference type="NCBI Taxonomy" id="1401062"/>
    <lineage>
        <taxon>Bacteria</taxon>
        <taxon>Pseudomonadati</taxon>
        <taxon>Bacteroidota</taxon>
        <taxon>Bacteroidia</taxon>
        <taxon>Bacteroidales</taxon>
        <taxon>Prevotellaceae</taxon>
        <taxon>Hoylesella</taxon>
    </lineage>
</organism>
<proteinExistence type="predicted"/>
<dbReference type="Pfam" id="PF16118">
    <property type="entry name" value="DUF4834"/>
    <property type="match status" value="1"/>
</dbReference>
<dbReference type="AlphaFoldDB" id="A0A098YQN9"/>